<keyword evidence="6" id="KW-1185">Reference proteome</keyword>
<accession>A0AAV0WKJ4</accession>
<feature type="compositionally biased region" description="Acidic residues" evidence="3">
    <location>
        <begin position="732"/>
        <end position="743"/>
    </location>
</feature>
<name>A0AAV0WKJ4_9HEMI</name>
<feature type="region of interest" description="Disordered" evidence="3">
    <location>
        <begin position="469"/>
        <end position="544"/>
    </location>
</feature>
<evidence type="ECO:0000256" key="3">
    <source>
        <dbReference type="SAM" id="MobiDB-lite"/>
    </source>
</evidence>
<feature type="compositionally biased region" description="Basic residues" evidence="3">
    <location>
        <begin position="535"/>
        <end position="544"/>
    </location>
</feature>
<dbReference type="SMART" id="SM00297">
    <property type="entry name" value="BROMO"/>
    <property type="match status" value="1"/>
</dbReference>
<reference evidence="5 6" key="1">
    <citation type="submission" date="2023-01" db="EMBL/GenBank/DDBJ databases">
        <authorList>
            <person name="Whitehead M."/>
        </authorList>
    </citation>
    <scope>NUCLEOTIDE SEQUENCE [LARGE SCALE GENOMIC DNA]</scope>
</reference>
<proteinExistence type="predicted"/>
<evidence type="ECO:0000313" key="6">
    <source>
        <dbReference type="Proteomes" id="UP001160148"/>
    </source>
</evidence>
<sequence>MSNVNPEEKSMEYISISSSELSQIRDFELKSVEKSHKSRIKSKRFKRIEDLRRKRQVRRGHIGLHRQSIELKSKKAEEAEKQRAVEVEIQRSKEAKKQRVVEVEIQRSKEADEIISRKVKKAEIKKVKDVELERFKNDKIKKAKEVETKKHKEAELRKNIAVEETQIKSLDKRSTLKKVNEPGNNRSFGQPEVNLVKNNVVRPVHFKRINEHVENDINMITNDDFETFNIREQGIRKCMGSEGKTSKEIETNSTKVKMITRTRGLKVEEKLKESYVSKNVPTKRPQIKSSGSSSSSASPTSIENPSIPSYEYKKQTINTDDNSKRNITSNKLHDKKNKRDLNIDPSVIIRKENLNREVIGIPRTRTRSSSFKQKIKSETTSSKQDQDNDTEIIPKETVGTKTIVSTSTYPDHQTTKSKSPPKTIFDKHTLNDNNCGKTLLIPVVMLSTNQIPLHKVHQRSVNNFIKQQEIKPTHDQIQKQTVTTTQLDKPLPKKRGRKRRIDLPTEKQESNSRNRTSQNAAKCNTSIKEVEPPAKRTRRSLGLRGRKKEAMNNYAQPRSTTVEPRQSKKQCVEKSNENNETCKRLMKFVFNNLCEKSKYISTLNKEVTDTPYADVIKCPIEARGIKRKIATGEIGNLAELQVNLLLLAFNAQMINRTDSIVFNDATHFQTDLHDNCLELKDAVGKHYASNEDGTVIKPDNSIKVEFPEYSSKIVNINNETIDDILLKYTDLTSDESTDSDDSDTPPPKKKRKKNLSDSSNSESD</sequence>
<dbReference type="InterPro" id="IPR001487">
    <property type="entry name" value="Bromodomain"/>
</dbReference>
<dbReference type="AlphaFoldDB" id="A0AAV0WKJ4"/>
<feature type="compositionally biased region" description="Polar residues" evidence="3">
    <location>
        <begin position="478"/>
        <end position="487"/>
    </location>
</feature>
<dbReference type="InterPro" id="IPR036427">
    <property type="entry name" value="Bromodomain-like_sf"/>
</dbReference>
<dbReference type="Pfam" id="PF00439">
    <property type="entry name" value="Bromodomain"/>
    <property type="match status" value="1"/>
</dbReference>
<feature type="compositionally biased region" description="Polar residues" evidence="3">
    <location>
        <begin position="513"/>
        <end position="527"/>
    </location>
</feature>
<feature type="compositionally biased region" description="Basic and acidic residues" evidence="3">
    <location>
        <begin position="501"/>
        <end position="512"/>
    </location>
</feature>
<dbReference type="Gene3D" id="1.20.920.10">
    <property type="entry name" value="Bromodomain-like"/>
    <property type="match status" value="1"/>
</dbReference>
<keyword evidence="1 2" id="KW-0103">Bromodomain</keyword>
<feature type="compositionally biased region" description="Polar residues" evidence="3">
    <location>
        <begin position="367"/>
        <end position="383"/>
    </location>
</feature>
<organism evidence="5 6">
    <name type="scientific">Macrosiphum euphorbiae</name>
    <name type="common">potato aphid</name>
    <dbReference type="NCBI Taxonomy" id="13131"/>
    <lineage>
        <taxon>Eukaryota</taxon>
        <taxon>Metazoa</taxon>
        <taxon>Ecdysozoa</taxon>
        <taxon>Arthropoda</taxon>
        <taxon>Hexapoda</taxon>
        <taxon>Insecta</taxon>
        <taxon>Pterygota</taxon>
        <taxon>Neoptera</taxon>
        <taxon>Paraneoptera</taxon>
        <taxon>Hemiptera</taxon>
        <taxon>Sternorrhyncha</taxon>
        <taxon>Aphidomorpha</taxon>
        <taxon>Aphidoidea</taxon>
        <taxon>Aphididae</taxon>
        <taxon>Macrosiphini</taxon>
        <taxon>Macrosiphum</taxon>
    </lineage>
</organism>
<feature type="region of interest" description="Disordered" evidence="3">
    <location>
        <begin position="732"/>
        <end position="764"/>
    </location>
</feature>
<evidence type="ECO:0000256" key="1">
    <source>
        <dbReference type="ARBA" id="ARBA00023117"/>
    </source>
</evidence>
<evidence type="ECO:0000256" key="2">
    <source>
        <dbReference type="PROSITE-ProRule" id="PRU00035"/>
    </source>
</evidence>
<evidence type="ECO:0000313" key="5">
    <source>
        <dbReference type="EMBL" id="CAI6356248.1"/>
    </source>
</evidence>
<dbReference type="Proteomes" id="UP001160148">
    <property type="component" value="Unassembled WGS sequence"/>
</dbReference>
<feature type="domain" description="Bromo" evidence="4">
    <location>
        <begin position="612"/>
        <end position="662"/>
    </location>
</feature>
<dbReference type="PROSITE" id="PS50014">
    <property type="entry name" value="BROMODOMAIN_2"/>
    <property type="match status" value="1"/>
</dbReference>
<protein>
    <recommendedName>
        <fullName evidence="4">Bromo domain-containing protein</fullName>
    </recommendedName>
</protein>
<feature type="region of interest" description="Disordered" evidence="3">
    <location>
        <begin position="365"/>
        <end position="394"/>
    </location>
</feature>
<gene>
    <name evidence="5" type="ORF">MEUPH1_LOCUS12002</name>
</gene>
<feature type="compositionally biased region" description="Low complexity" evidence="3">
    <location>
        <begin position="289"/>
        <end position="301"/>
    </location>
</feature>
<dbReference type="SUPFAM" id="SSF47370">
    <property type="entry name" value="Bromodomain"/>
    <property type="match status" value="1"/>
</dbReference>
<feature type="region of interest" description="Disordered" evidence="3">
    <location>
        <begin position="276"/>
        <end position="338"/>
    </location>
</feature>
<feature type="compositionally biased region" description="Polar residues" evidence="3">
    <location>
        <begin position="315"/>
        <end position="330"/>
    </location>
</feature>
<dbReference type="EMBL" id="CARXXK010000002">
    <property type="protein sequence ID" value="CAI6356248.1"/>
    <property type="molecule type" value="Genomic_DNA"/>
</dbReference>
<comment type="caution">
    <text evidence="5">The sequence shown here is derived from an EMBL/GenBank/DDBJ whole genome shotgun (WGS) entry which is preliminary data.</text>
</comment>
<evidence type="ECO:0000259" key="4">
    <source>
        <dbReference type="PROSITE" id="PS50014"/>
    </source>
</evidence>